<feature type="transmembrane region" description="Helical" evidence="7">
    <location>
        <begin position="542"/>
        <end position="562"/>
    </location>
</feature>
<dbReference type="Pfam" id="PF00324">
    <property type="entry name" value="AA_permease"/>
    <property type="match status" value="1"/>
</dbReference>
<keyword evidence="4 7" id="KW-1133">Transmembrane helix</keyword>
<evidence type="ECO:0000256" key="5">
    <source>
        <dbReference type="ARBA" id="ARBA00023136"/>
    </source>
</evidence>
<evidence type="ECO:0000256" key="4">
    <source>
        <dbReference type="ARBA" id="ARBA00022989"/>
    </source>
</evidence>
<dbReference type="InterPro" id="IPR050524">
    <property type="entry name" value="APC_YAT"/>
</dbReference>
<feature type="transmembrane region" description="Helical" evidence="7">
    <location>
        <begin position="902"/>
        <end position="924"/>
    </location>
</feature>
<evidence type="ECO:0000313" key="10">
    <source>
        <dbReference type="Proteomes" id="UP000662931"/>
    </source>
</evidence>
<feature type="domain" description="Amino acid permease/ SLC12A" evidence="8">
    <location>
        <begin position="428"/>
        <end position="961"/>
    </location>
</feature>
<dbReference type="OrthoDB" id="3900342at2759"/>
<keyword evidence="10" id="KW-1185">Reference proteome</keyword>
<proteinExistence type="inferred from homology"/>
<evidence type="ECO:0000256" key="1">
    <source>
        <dbReference type="ARBA" id="ARBA00004141"/>
    </source>
</evidence>
<evidence type="ECO:0000256" key="6">
    <source>
        <dbReference type="SAM" id="MobiDB-lite"/>
    </source>
</evidence>
<organism evidence="9 10">
    <name type="scientific">Eeniella nana</name>
    <name type="common">Yeast</name>
    <name type="synonym">Brettanomyces nanus</name>
    <dbReference type="NCBI Taxonomy" id="13502"/>
    <lineage>
        <taxon>Eukaryota</taxon>
        <taxon>Fungi</taxon>
        <taxon>Dikarya</taxon>
        <taxon>Ascomycota</taxon>
        <taxon>Saccharomycotina</taxon>
        <taxon>Pichiomycetes</taxon>
        <taxon>Pichiales</taxon>
        <taxon>Pichiaceae</taxon>
        <taxon>Brettanomyces</taxon>
    </lineage>
</organism>
<dbReference type="Proteomes" id="UP000662931">
    <property type="component" value="Chromosome 4"/>
</dbReference>
<dbReference type="InterPro" id="IPR004841">
    <property type="entry name" value="AA-permease/SLC12A_dom"/>
</dbReference>
<dbReference type="AlphaFoldDB" id="A0A875SAG3"/>
<evidence type="ECO:0000256" key="3">
    <source>
        <dbReference type="ARBA" id="ARBA00022692"/>
    </source>
</evidence>
<feature type="transmembrane region" description="Helical" evidence="7">
    <location>
        <begin position="930"/>
        <end position="950"/>
    </location>
</feature>
<keyword evidence="3 7" id="KW-0812">Transmembrane</keyword>
<dbReference type="PANTHER" id="PTHR43341:SF46">
    <property type="entry name" value="SPS-SENSOR COMPONENT SSY1"/>
    <property type="match status" value="1"/>
</dbReference>
<sequence length="1000" mass="111961">MPPIGNKHISVRADNSETSVLNNAQSRRQSHSTQALNFDLFPQIIIPNSRDTRSGPERYPHENSNYKNAPFDSSGECIDDEEQDSQSDGKISGYSSYERREVLEGSSNDNKEDLQSSILNKILDEDLGNKGTELDDSRSKFHYKNLYDKYREPSMADTPSVATTDLTDFEKYNLQMAKEQKIRDRLRQMKGLRVADRGHVKYLPTLGIGDLDSGYIKPIYAQIEKPPSATKRSQAAYWYQRMFRKGGRRETAAVTATNTVEKYYSSGSSSHNIGNPTYDLSVRNGSTGNGKMFDRSSVCTAPIDDDIDLDGSPVELQTYCNLKSTNFKSRSYHAPSLTSVNGDDSIDMIVSNQENVDYNFQLIDSDDTEKDYLRRVTVRNGDGHRPFANVRSDEFSIKDTLRRVNPVRIMREQKNQRYRIQRKLKLRHLHQIALGGTLGVGLLLSSGKAFSIAGPLGCLLGFIIAGLIVLATMLSFCEMVTLIPLCGGVSGVSSRFVDDAFGFALGVGYWLCYMVGLPTEITAASIMLSFYKSLDIPGPNTCGWIAFFLIFATCMNLCDIRVYGEFEYFSTIIKLLIIIALMIYMIVLDCGGSAPLHHRMGFRYWDSSKSDWANSITFGAFRPTFDVNDIGLGSLDGIGGAKGRICQVLIATVVASYAYVGTEIVIIAGSEARDPRKAIPSATRNIYWRIFIFYISSIFAVGLNIYSGDPRLLRYFSSSATNGSGYLANNNSIDKVISLVGGDLCETNLLTWAGFSNGNQSPFVIAIQSSGMCTFAAVTNAFLLYFAVTAATSQLYAASRTLYFLSIQGKAPQLFSICSKNGVPYLSVLFTAAFGCLAFLSVNNNTALVFERLLSICASSGLIVWSGMCLSFIRFYYGLKLRPDIINRDDENYPYKSPFQPFLAYFGMISSFFTVIISGFLVFLKAKWSPMHFISCYGSLFVFIFCYITYKIFRRTKIHRLDQLDLDSGRREIDRIIWEDEQNYVSNFKEIIHRFINFLL</sequence>
<dbReference type="EMBL" id="CP064815">
    <property type="protein sequence ID" value="QPG75974.1"/>
    <property type="molecule type" value="Genomic_DNA"/>
</dbReference>
<evidence type="ECO:0000259" key="8">
    <source>
        <dbReference type="Pfam" id="PF00324"/>
    </source>
</evidence>
<evidence type="ECO:0000256" key="7">
    <source>
        <dbReference type="SAM" id="Phobius"/>
    </source>
</evidence>
<dbReference type="Gene3D" id="1.20.1740.10">
    <property type="entry name" value="Amino acid/polyamine transporter I"/>
    <property type="match status" value="1"/>
</dbReference>
<feature type="region of interest" description="Disordered" evidence="6">
    <location>
        <begin position="47"/>
        <end position="97"/>
    </location>
</feature>
<protein>
    <recommendedName>
        <fullName evidence="8">Amino acid permease/ SLC12A domain-containing protein</fullName>
    </recommendedName>
</protein>
<feature type="transmembrane region" description="Helical" evidence="7">
    <location>
        <begin position="823"/>
        <end position="841"/>
    </location>
</feature>
<feature type="transmembrane region" description="Helical" evidence="7">
    <location>
        <begin position="459"/>
        <end position="483"/>
    </location>
</feature>
<dbReference type="GO" id="GO:0016020">
    <property type="term" value="C:membrane"/>
    <property type="evidence" value="ECO:0007669"/>
    <property type="project" value="UniProtKB-SubCell"/>
</dbReference>
<reference evidence="9" key="1">
    <citation type="submission" date="2020-10" db="EMBL/GenBank/DDBJ databases">
        <authorList>
            <person name="Roach M.J.R."/>
        </authorList>
    </citation>
    <scope>NUCLEOTIDE SEQUENCE</scope>
    <source>
        <strain evidence="9">CBS 1945</strain>
    </source>
</reference>
<name>A0A875SAG3_EENNA</name>
<keyword evidence="5 7" id="KW-0472">Membrane</keyword>
<evidence type="ECO:0000256" key="2">
    <source>
        <dbReference type="ARBA" id="ARBA00006983"/>
    </source>
</evidence>
<accession>A0A875SAG3</accession>
<dbReference type="RefSeq" id="XP_038779539.1">
    <property type="nucleotide sequence ID" value="XM_038923611.1"/>
</dbReference>
<dbReference type="KEGG" id="bnn:FOA43_003360"/>
<feature type="transmembrane region" description="Helical" evidence="7">
    <location>
        <begin position="503"/>
        <end position="530"/>
    </location>
</feature>
<gene>
    <name evidence="9" type="ORF">FOA43_003360</name>
</gene>
<feature type="transmembrane region" description="Helical" evidence="7">
    <location>
        <begin position="853"/>
        <end position="877"/>
    </location>
</feature>
<dbReference type="PANTHER" id="PTHR43341">
    <property type="entry name" value="AMINO ACID PERMEASE"/>
    <property type="match status" value="1"/>
</dbReference>
<feature type="compositionally biased region" description="Polar residues" evidence="6">
    <location>
        <begin position="86"/>
        <end position="95"/>
    </location>
</feature>
<evidence type="ECO:0000313" key="9">
    <source>
        <dbReference type="EMBL" id="QPG75974.1"/>
    </source>
</evidence>
<feature type="transmembrane region" description="Helical" evidence="7">
    <location>
        <begin position="686"/>
        <end position="706"/>
    </location>
</feature>
<feature type="compositionally biased region" description="Basic and acidic residues" evidence="6">
    <location>
        <begin position="50"/>
        <end position="61"/>
    </location>
</feature>
<dbReference type="GeneID" id="62196760"/>
<comment type="subcellular location">
    <subcellularLocation>
        <location evidence="1">Membrane</location>
        <topology evidence="1">Multi-pass membrane protein</topology>
    </subcellularLocation>
</comment>
<dbReference type="GO" id="GO:0015171">
    <property type="term" value="F:amino acid transmembrane transporter activity"/>
    <property type="evidence" value="ECO:0007669"/>
    <property type="project" value="TreeGrafter"/>
</dbReference>
<feature type="transmembrane region" description="Helical" evidence="7">
    <location>
        <begin position="568"/>
        <end position="590"/>
    </location>
</feature>
<comment type="similarity">
    <text evidence="2">Belongs to the amino acid-polyamine-organocation (APC) superfamily. YAT (TC 2.A.3.10) family.</text>
</comment>